<dbReference type="PANTHER" id="PTHR32120:SF11">
    <property type="entry name" value="SMALL RIBOSOMAL SUBUNIT BIOGENESIS GTPASE RSGA 1, MITOCHONDRIAL-RELATED"/>
    <property type="match status" value="1"/>
</dbReference>
<dbReference type="GO" id="GO:0042254">
    <property type="term" value="P:ribosome biogenesis"/>
    <property type="evidence" value="ECO:0007669"/>
    <property type="project" value="UniProtKB-KW"/>
</dbReference>
<keyword evidence="3" id="KW-0479">Metal-binding</keyword>
<organism evidence="10 11">
    <name type="scientific">Streptococcus pyogenes serotype M12 (strain MGAS9429)</name>
    <dbReference type="NCBI Taxonomy" id="370551"/>
    <lineage>
        <taxon>Bacteria</taxon>
        <taxon>Bacillati</taxon>
        <taxon>Bacillota</taxon>
        <taxon>Bacilli</taxon>
        <taxon>Lactobacillales</taxon>
        <taxon>Streptococcaceae</taxon>
        <taxon>Streptococcus</taxon>
    </lineage>
</organism>
<protein>
    <submittedName>
        <fullName evidence="10">GTPase</fullName>
        <ecNumber evidence="10">3.6.1.-</ecNumber>
    </submittedName>
</protein>
<accession>Q1JNI7</accession>
<dbReference type="Gene3D" id="3.40.50.300">
    <property type="entry name" value="P-loop containing nucleotide triphosphate hydrolases"/>
    <property type="match status" value="1"/>
</dbReference>
<dbReference type="EMBL" id="CP000259">
    <property type="protein sequence ID" value="ABF31412.1"/>
    <property type="molecule type" value="Genomic_DNA"/>
</dbReference>
<dbReference type="InterPro" id="IPR010914">
    <property type="entry name" value="RsgA_GTPase_dom"/>
</dbReference>
<dbReference type="Pfam" id="PF03193">
    <property type="entry name" value="RsgA_GTPase"/>
    <property type="match status" value="1"/>
</dbReference>
<dbReference type="GO" id="GO:0046872">
    <property type="term" value="F:metal ion binding"/>
    <property type="evidence" value="ECO:0007669"/>
    <property type="project" value="UniProtKB-KW"/>
</dbReference>
<dbReference type="Gene3D" id="2.40.50.140">
    <property type="entry name" value="Nucleic acid-binding proteins"/>
    <property type="match status" value="1"/>
</dbReference>
<evidence type="ECO:0000256" key="3">
    <source>
        <dbReference type="ARBA" id="ARBA00022723"/>
    </source>
</evidence>
<dbReference type="PANTHER" id="PTHR32120">
    <property type="entry name" value="SMALL RIBOSOMAL SUBUNIT BIOGENESIS GTPASE RSGA"/>
    <property type="match status" value="1"/>
</dbReference>
<evidence type="ECO:0000313" key="10">
    <source>
        <dbReference type="EMBL" id="ABF31412.1"/>
    </source>
</evidence>
<evidence type="ECO:0000313" key="11">
    <source>
        <dbReference type="Proteomes" id="UP000002433"/>
    </source>
</evidence>
<feature type="domain" description="EngC GTPase" evidence="8">
    <location>
        <begin position="58"/>
        <end position="105"/>
    </location>
</feature>
<dbReference type="InterPro" id="IPR004881">
    <property type="entry name" value="Ribosome_biogen_GTPase_RsgA"/>
</dbReference>
<feature type="domain" description="Ribosome biogenesis GTPase RsgA N-terminal" evidence="9">
    <location>
        <begin position="2"/>
        <end position="55"/>
    </location>
</feature>
<gene>
    <name evidence="10" type="ordered locus">MGAS9429_Spy0224</name>
</gene>
<evidence type="ECO:0000259" key="8">
    <source>
        <dbReference type="Pfam" id="PF03193"/>
    </source>
</evidence>
<dbReference type="Proteomes" id="UP000002433">
    <property type="component" value="Chromosome"/>
</dbReference>
<evidence type="ECO:0000256" key="5">
    <source>
        <dbReference type="ARBA" id="ARBA00022801"/>
    </source>
</evidence>
<dbReference type="SUPFAM" id="SSF50249">
    <property type="entry name" value="Nucleic acid-binding proteins"/>
    <property type="match status" value="1"/>
</dbReference>
<evidence type="ECO:0000256" key="4">
    <source>
        <dbReference type="ARBA" id="ARBA00022730"/>
    </source>
</evidence>
<keyword evidence="5 10" id="KW-0378">Hydrolase</keyword>
<dbReference type="InterPro" id="IPR012340">
    <property type="entry name" value="NA-bd_OB-fold"/>
</dbReference>
<dbReference type="GO" id="GO:0005525">
    <property type="term" value="F:GTP binding"/>
    <property type="evidence" value="ECO:0007669"/>
    <property type="project" value="InterPro"/>
</dbReference>
<reference evidence="10 11" key="1">
    <citation type="journal article" date="2006" name="Proc. Natl. Acad. Sci. U.S.A.">
        <title>Molecular genetic anatomy of inter- and intraserotype variation in the human bacterial pathogen group A Streptococcus.</title>
        <authorList>
            <person name="Beres S.B."/>
            <person name="Richter E.W."/>
            <person name="Nagiec M.J."/>
            <person name="Sumby P."/>
            <person name="Porcella S.F."/>
            <person name="DeLeo F.R."/>
            <person name="Musser J.M."/>
        </authorList>
    </citation>
    <scope>NUCLEOTIDE SEQUENCE [LARGE SCALE GENOMIC DNA]</scope>
    <source>
        <strain evidence="10 11">MGAS9429</strain>
    </source>
</reference>
<sequence>MQGKIIKSLAGFYYVESEGQVYQTRARGNFRKRGETPYVGDIVDFSAEDNSEGYILAIHPRKNSLVRPPIVNIDQAVVIMSAKEPEFNSNLLDRFLILLEHKAIHLA</sequence>
<dbReference type="Pfam" id="PF16745">
    <property type="entry name" value="RsgA_N"/>
    <property type="match status" value="1"/>
</dbReference>
<evidence type="ECO:0000256" key="2">
    <source>
        <dbReference type="ARBA" id="ARBA00022517"/>
    </source>
</evidence>
<evidence type="ECO:0000256" key="1">
    <source>
        <dbReference type="ARBA" id="ARBA00022490"/>
    </source>
</evidence>
<evidence type="ECO:0000256" key="6">
    <source>
        <dbReference type="ARBA" id="ARBA00022833"/>
    </source>
</evidence>
<dbReference type="EC" id="3.6.1.-" evidence="10"/>
<dbReference type="AlphaFoldDB" id="Q1JNI7"/>
<dbReference type="GO" id="GO:0003924">
    <property type="term" value="F:GTPase activity"/>
    <property type="evidence" value="ECO:0007669"/>
    <property type="project" value="InterPro"/>
</dbReference>
<evidence type="ECO:0000256" key="7">
    <source>
        <dbReference type="ARBA" id="ARBA00022884"/>
    </source>
</evidence>
<evidence type="ECO:0000259" key="9">
    <source>
        <dbReference type="Pfam" id="PF16745"/>
    </source>
</evidence>
<dbReference type="HOGENOM" id="CLU_154621_0_0_9"/>
<keyword evidence="4" id="KW-0699">rRNA-binding</keyword>
<name>Q1JNI7_STRPC</name>
<keyword evidence="1" id="KW-0963">Cytoplasm</keyword>
<dbReference type="KEGG" id="spk:MGAS9429_Spy0224"/>
<dbReference type="GO" id="GO:0019843">
    <property type="term" value="F:rRNA binding"/>
    <property type="evidence" value="ECO:0007669"/>
    <property type="project" value="UniProtKB-KW"/>
</dbReference>
<dbReference type="InterPro" id="IPR027417">
    <property type="entry name" value="P-loop_NTPase"/>
</dbReference>
<keyword evidence="2" id="KW-0690">Ribosome biogenesis</keyword>
<keyword evidence="7" id="KW-0694">RNA-binding</keyword>
<dbReference type="InterPro" id="IPR031944">
    <property type="entry name" value="RsgA_N"/>
</dbReference>
<proteinExistence type="predicted"/>
<dbReference type="CDD" id="cd04466">
    <property type="entry name" value="S1_YloQ_GTPase"/>
    <property type="match status" value="1"/>
</dbReference>
<keyword evidence="6" id="KW-0862">Zinc</keyword>